<dbReference type="Proteomes" id="UP000229056">
    <property type="component" value="Unassembled WGS sequence"/>
</dbReference>
<keyword evidence="1" id="KW-0472">Membrane</keyword>
<dbReference type="AlphaFoldDB" id="A0A2H0W330"/>
<evidence type="ECO:0000313" key="3">
    <source>
        <dbReference type="Proteomes" id="UP000229056"/>
    </source>
</evidence>
<dbReference type="EMBL" id="PEZY01000012">
    <property type="protein sequence ID" value="PIS05765.1"/>
    <property type="molecule type" value="Genomic_DNA"/>
</dbReference>
<protein>
    <recommendedName>
        <fullName evidence="4">DUF3105 domain-containing protein</fullName>
    </recommendedName>
</protein>
<comment type="caution">
    <text evidence="2">The sequence shown here is derived from an EMBL/GenBank/DDBJ whole genome shotgun (WGS) entry which is preliminary data.</text>
</comment>
<gene>
    <name evidence="2" type="ORF">COT80_03275</name>
</gene>
<feature type="transmembrane region" description="Helical" evidence="1">
    <location>
        <begin position="9"/>
        <end position="27"/>
    </location>
</feature>
<organism evidence="2 3">
    <name type="scientific">Candidatus Buchananbacteria bacterium CG10_big_fil_rev_8_21_14_0_10_33_19</name>
    <dbReference type="NCBI Taxonomy" id="1974525"/>
    <lineage>
        <taxon>Bacteria</taxon>
        <taxon>Candidatus Buchananiibacteriota</taxon>
    </lineage>
</organism>
<evidence type="ECO:0000256" key="1">
    <source>
        <dbReference type="SAM" id="Phobius"/>
    </source>
</evidence>
<name>A0A2H0W330_9BACT</name>
<evidence type="ECO:0008006" key="4">
    <source>
        <dbReference type="Google" id="ProtNLM"/>
    </source>
</evidence>
<keyword evidence="1" id="KW-1133">Transmembrane helix</keyword>
<dbReference type="InterPro" id="IPR021454">
    <property type="entry name" value="DUF3105"/>
</dbReference>
<evidence type="ECO:0000313" key="2">
    <source>
        <dbReference type="EMBL" id="PIS05765.1"/>
    </source>
</evidence>
<sequence length="172" mass="19791">MNKKNKTKFIYWSISIIIVVAIVYTVINNQGVPINIERPEILGRDHVADLSNYQYSSNPPTSGNHFSNSADSGFYDEQVPDGELVHSLEHGYVIINYDCSKFSGDCEELKSEIKYLVNDDSWKVIGNPRPENDYLISVTSWGKLMHLDEFNRDKIKTFINKYRNQGPEKTEH</sequence>
<dbReference type="Pfam" id="PF11303">
    <property type="entry name" value="DUF3105"/>
    <property type="match status" value="1"/>
</dbReference>
<keyword evidence="1" id="KW-0812">Transmembrane</keyword>
<proteinExistence type="predicted"/>
<reference evidence="3" key="1">
    <citation type="submission" date="2017-09" db="EMBL/GenBank/DDBJ databases">
        <title>Depth-based differentiation of microbial function through sediment-hosted aquifers and enrichment of novel symbionts in the deep terrestrial subsurface.</title>
        <authorList>
            <person name="Probst A.J."/>
            <person name="Ladd B."/>
            <person name="Jarett J.K."/>
            <person name="Geller-Mcgrath D.E."/>
            <person name="Sieber C.M.K."/>
            <person name="Emerson J.B."/>
            <person name="Anantharaman K."/>
            <person name="Thomas B.C."/>
            <person name="Malmstrom R."/>
            <person name="Stieglmeier M."/>
            <person name="Klingl A."/>
            <person name="Woyke T."/>
            <person name="Ryan C.M."/>
            <person name="Banfield J.F."/>
        </authorList>
    </citation>
    <scope>NUCLEOTIDE SEQUENCE [LARGE SCALE GENOMIC DNA]</scope>
</reference>
<accession>A0A2H0W330</accession>